<dbReference type="AlphaFoldDB" id="A0A846WJG4"/>
<accession>A0A846WJG4</accession>
<dbReference type="InterPro" id="IPR045002">
    <property type="entry name" value="Ech1-like"/>
</dbReference>
<dbReference type="SUPFAM" id="SSF52096">
    <property type="entry name" value="ClpP/crotonase"/>
    <property type="match status" value="1"/>
</dbReference>
<dbReference type="GO" id="GO:0016853">
    <property type="term" value="F:isomerase activity"/>
    <property type="evidence" value="ECO:0007669"/>
    <property type="project" value="UniProtKB-KW"/>
</dbReference>
<keyword evidence="5" id="KW-0413">Isomerase</keyword>
<dbReference type="InterPro" id="IPR014748">
    <property type="entry name" value="Enoyl-CoA_hydra_C"/>
</dbReference>
<evidence type="ECO:0000256" key="5">
    <source>
        <dbReference type="ARBA" id="ARBA00023235"/>
    </source>
</evidence>
<keyword evidence="3" id="KW-0276">Fatty acid metabolism</keyword>
<comment type="similarity">
    <text evidence="2">Belongs to the enoyl-CoA hydratase/isomerase family.</text>
</comment>
<comment type="caution">
    <text evidence="6">The sequence shown here is derived from an EMBL/GenBank/DDBJ whole genome shotgun (WGS) entry which is preliminary data.</text>
</comment>
<sequence>MTASSGPSTSENPSLVIDRCEGIASVQLNRPAAANALDAGLWWSLASAFAEIDTDPSVRVVVLSGAGRHFCAGIDLQMLDDFSTVADDPCAGRGSEALLDRIIELQRAVSAIEGCRTPVIAAISGACIGAGLDIAAACDVRLAAADARFCLKEVDLGVTADVGVLQRLPRIIGEGLARELALTARTVDAQEARAIGLVTGVSDDRDGVLASARELAATIAARSPLAVRGTKRALNFARDHPIGDGLEQVALWNAATLLSADLAESLAAARDRRTPTYRD</sequence>
<evidence type="ECO:0000256" key="1">
    <source>
        <dbReference type="ARBA" id="ARBA00005005"/>
    </source>
</evidence>
<gene>
    <name evidence="6" type="ORF">HGA05_02835</name>
</gene>
<dbReference type="EMBL" id="JAAXPC010000001">
    <property type="protein sequence ID" value="NKY00511.1"/>
    <property type="molecule type" value="Genomic_DNA"/>
</dbReference>
<dbReference type="UniPathway" id="UPA00659"/>
<dbReference type="Proteomes" id="UP000563898">
    <property type="component" value="Unassembled WGS sequence"/>
</dbReference>
<proteinExistence type="inferred from homology"/>
<comment type="pathway">
    <text evidence="1">Lipid metabolism; fatty acid beta-oxidation.</text>
</comment>
<dbReference type="RefSeq" id="WP_006370809.1">
    <property type="nucleotide sequence ID" value="NZ_JAAXPC010000001.1"/>
</dbReference>
<dbReference type="NCBIfam" id="NF004794">
    <property type="entry name" value="PRK06142.1"/>
    <property type="match status" value="1"/>
</dbReference>
<evidence type="ECO:0000256" key="3">
    <source>
        <dbReference type="ARBA" id="ARBA00022832"/>
    </source>
</evidence>
<dbReference type="InterPro" id="IPR001753">
    <property type="entry name" value="Enoyl-CoA_hydra/iso"/>
</dbReference>
<name>A0A846WJG4_9ACTN</name>
<evidence type="ECO:0000256" key="4">
    <source>
        <dbReference type="ARBA" id="ARBA00023098"/>
    </source>
</evidence>
<dbReference type="Pfam" id="PF00378">
    <property type="entry name" value="ECH_1"/>
    <property type="match status" value="1"/>
</dbReference>
<dbReference type="PANTHER" id="PTHR43149">
    <property type="entry name" value="ENOYL-COA HYDRATASE"/>
    <property type="match status" value="1"/>
</dbReference>
<reference evidence="6 7" key="1">
    <citation type="submission" date="2020-04" db="EMBL/GenBank/DDBJ databases">
        <title>MicrobeNet Type strains.</title>
        <authorList>
            <person name="Nicholson A.C."/>
        </authorList>
    </citation>
    <scope>NUCLEOTIDE SEQUENCE [LARGE SCALE GENOMIC DNA]</scope>
    <source>
        <strain evidence="6 7">ATCC BAA-14</strain>
    </source>
</reference>
<keyword evidence="4" id="KW-0443">Lipid metabolism</keyword>
<dbReference type="Gene3D" id="3.90.226.10">
    <property type="entry name" value="2-enoyl-CoA Hydratase, Chain A, domain 1"/>
    <property type="match status" value="1"/>
</dbReference>
<dbReference type="GO" id="GO:0006635">
    <property type="term" value="P:fatty acid beta-oxidation"/>
    <property type="evidence" value="ECO:0007669"/>
    <property type="project" value="UniProtKB-UniPathway"/>
</dbReference>
<evidence type="ECO:0000313" key="6">
    <source>
        <dbReference type="EMBL" id="NKY00511.1"/>
    </source>
</evidence>
<protein>
    <submittedName>
        <fullName evidence="6">Crotonase/enoyl-CoA hydratase family protein</fullName>
    </submittedName>
</protein>
<evidence type="ECO:0000313" key="7">
    <source>
        <dbReference type="Proteomes" id="UP000563898"/>
    </source>
</evidence>
<organism evidence="6 7">
    <name type="scientific">Gordonia polyisoprenivorans</name>
    <dbReference type="NCBI Taxonomy" id="84595"/>
    <lineage>
        <taxon>Bacteria</taxon>
        <taxon>Bacillati</taxon>
        <taxon>Actinomycetota</taxon>
        <taxon>Actinomycetes</taxon>
        <taxon>Mycobacteriales</taxon>
        <taxon>Gordoniaceae</taxon>
        <taxon>Gordonia</taxon>
    </lineage>
</organism>
<evidence type="ECO:0000256" key="2">
    <source>
        <dbReference type="ARBA" id="ARBA00005254"/>
    </source>
</evidence>
<dbReference type="CDD" id="cd06558">
    <property type="entry name" value="crotonase-like"/>
    <property type="match status" value="1"/>
</dbReference>
<dbReference type="FunFam" id="1.10.12.10:FF:000004">
    <property type="entry name" value="Delta3,5-delta2,4-dienoyl-CoA isomerase"/>
    <property type="match status" value="1"/>
</dbReference>
<dbReference type="InterPro" id="IPR029045">
    <property type="entry name" value="ClpP/crotonase-like_dom_sf"/>
</dbReference>
<dbReference type="Gene3D" id="1.10.12.10">
    <property type="entry name" value="Lyase 2-enoyl-coa Hydratase, Chain A, domain 2"/>
    <property type="match status" value="1"/>
</dbReference>